<proteinExistence type="predicted"/>
<comment type="caution">
    <text evidence="1">The sequence shown here is derived from an EMBL/GenBank/DDBJ whole genome shotgun (WGS) entry which is preliminary data.</text>
</comment>
<accession>A0ABP4VP54</accession>
<reference evidence="2" key="1">
    <citation type="journal article" date="2019" name="Int. J. Syst. Evol. Microbiol.">
        <title>The Global Catalogue of Microorganisms (GCM) 10K type strain sequencing project: providing services to taxonomists for standard genome sequencing and annotation.</title>
        <authorList>
            <consortium name="The Broad Institute Genomics Platform"/>
            <consortium name="The Broad Institute Genome Sequencing Center for Infectious Disease"/>
            <person name="Wu L."/>
            <person name="Ma J."/>
        </authorList>
    </citation>
    <scope>NUCLEOTIDE SEQUENCE [LARGE SCALE GENOMIC DNA]</scope>
    <source>
        <strain evidence="2">JCM 13518</strain>
    </source>
</reference>
<sequence>MLFSMRHSEFWERMDLHLGESYARVWADTQVIGDLDHRTPTEALDAGVAPKQVWRAVHSRLQLPPSER</sequence>
<dbReference type="InterPro" id="IPR021408">
    <property type="entry name" value="DUF3046"/>
</dbReference>
<evidence type="ECO:0000313" key="2">
    <source>
        <dbReference type="Proteomes" id="UP001501057"/>
    </source>
</evidence>
<dbReference type="Pfam" id="PF11248">
    <property type="entry name" value="DUF3046"/>
    <property type="match status" value="1"/>
</dbReference>
<evidence type="ECO:0000313" key="1">
    <source>
        <dbReference type="EMBL" id="GAA1731621.1"/>
    </source>
</evidence>
<dbReference type="Proteomes" id="UP001501057">
    <property type="component" value="Unassembled WGS sequence"/>
</dbReference>
<gene>
    <name evidence="1" type="ORF">GCM10009710_10350</name>
</gene>
<keyword evidence="2" id="KW-1185">Reference proteome</keyword>
<protein>
    <submittedName>
        <fullName evidence="1">DUF3046 domain-containing protein</fullName>
    </submittedName>
</protein>
<dbReference type="EMBL" id="BAAAME010000002">
    <property type="protein sequence ID" value="GAA1731621.1"/>
    <property type="molecule type" value="Genomic_DNA"/>
</dbReference>
<organism evidence="1 2">
    <name type="scientific">Aeromicrobium alkaliterrae</name>
    <dbReference type="NCBI Taxonomy" id="302168"/>
    <lineage>
        <taxon>Bacteria</taxon>
        <taxon>Bacillati</taxon>
        <taxon>Actinomycetota</taxon>
        <taxon>Actinomycetes</taxon>
        <taxon>Propionibacteriales</taxon>
        <taxon>Nocardioidaceae</taxon>
        <taxon>Aeromicrobium</taxon>
    </lineage>
</organism>
<name>A0ABP4VP54_9ACTN</name>